<dbReference type="InterPro" id="IPR045187">
    <property type="entry name" value="CcO_II"/>
</dbReference>
<evidence type="ECO:0000256" key="16">
    <source>
        <dbReference type="PROSITE-ProRule" id="PRU00433"/>
    </source>
</evidence>
<keyword evidence="10 19" id="KW-1133">Transmembrane helix</keyword>
<dbReference type="SUPFAM" id="SSF49503">
    <property type="entry name" value="Cupredoxins"/>
    <property type="match status" value="1"/>
</dbReference>
<feature type="transmembrane region" description="Helical" evidence="19">
    <location>
        <begin position="45"/>
        <end position="69"/>
    </location>
</feature>
<feature type="domain" description="Cytochrome oxidase subunit II copper A binding" evidence="20">
    <location>
        <begin position="124"/>
        <end position="236"/>
    </location>
</feature>
<dbReference type="PROSITE" id="PS00078">
    <property type="entry name" value="COX2"/>
    <property type="match status" value="1"/>
</dbReference>
<evidence type="ECO:0000256" key="13">
    <source>
        <dbReference type="ARBA" id="ARBA00023136"/>
    </source>
</evidence>
<keyword evidence="12 18" id="KW-0186">Copper</keyword>
<feature type="transmembrane region" description="Helical" evidence="19">
    <location>
        <begin position="90"/>
        <end position="115"/>
    </location>
</feature>
<protein>
    <recommendedName>
        <fullName evidence="18">Cytochrome c oxidase subunit 2</fullName>
        <ecNumber evidence="18">7.1.1.9</ecNumber>
    </recommendedName>
</protein>
<sequence>MSHWMGKLKTLLMLSFTAIVLSACGKENLTALDPKGYGAEKSMDIMILSIVIMTAVFIIVAIIFTIAVVRFREKKGREDYIPKQVEGNHTLEIVWTAIPIVLVFVLAIPTIITIFDLADTAEAESSIKVEVTGNQYWWHFDYKGEEIQTSQDLYVPVGKKVYLDIQSSDVIHSFWVPTISGKMDANPENVNTMFIEAYEEGVYWGKCAELCGPSHSLMDFKVVAVSQDEFDQWVEDMKNVNPEEKPQDAVASEGQDLFEANNCMACHAIGSSPVAVGPNLTNYANRTAVAGILEPTKENLVDWIMDPESIKPGNKMTGNYPEVSRDEAEKIAEYLMQLDHSDVNPESAGGIID</sequence>
<dbReference type="RefSeq" id="WP_060668686.1">
    <property type="nucleotide sequence ID" value="NZ_JAHHXM010000025.1"/>
</dbReference>
<dbReference type="InterPro" id="IPR036257">
    <property type="entry name" value="Cyt_c_oxidase_su2_TM_sf"/>
</dbReference>
<dbReference type="Proteomes" id="UP000037854">
    <property type="component" value="Unassembled WGS sequence"/>
</dbReference>
<keyword evidence="5 17" id="KW-0679">Respiratory chain</keyword>
<dbReference type="Pfam" id="PF00116">
    <property type="entry name" value="COX2"/>
    <property type="match status" value="1"/>
</dbReference>
<feature type="domain" description="Cytochrome oxidase subunit II transmembrane region profile" evidence="21">
    <location>
        <begin position="23"/>
        <end position="121"/>
    </location>
</feature>
<organism evidence="23 24">
    <name type="scientific">Oceanobacillus caeni</name>
    <dbReference type="NCBI Taxonomy" id="405946"/>
    <lineage>
        <taxon>Bacteria</taxon>
        <taxon>Bacillati</taxon>
        <taxon>Bacillota</taxon>
        <taxon>Bacilli</taxon>
        <taxon>Bacillales</taxon>
        <taxon>Bacillaceae</taxon>
        <taxon>Oceanobacillus</taxon>
    </lineage>
</organism>
<dbReference type="InterPro" id="IPR014222">
    <property type="entry name" value="Cyt_c_oxidase_su2"/>
</dbReference>
<evidence type="ECO:0000256" key="14">
    <source>
        <dbReference type="ARBA" id="ARBA00024688"/>
    </source>
</evidence>
<dbReference type="InterPro" id="IPR002429">
    <property type="entry name" value="CcO_II-like_C"/>
</dbReference>
<evidence type="ECO:0000259" key="22">
    <source>
        <dbReference type="PROSITE" id="PS51007"/>
    </source>
</evidence>
<keyword evidence="24" id="KW-1185">Reference proteome</keyword>
<dbReference type="InterPro" id="IPR036909">
    <property type="entry name" value="Cyt_c-like_dom_sf"/>
</dbReference>
<evidence type="ECO:0000256" key="18">
    <source>
        <dbReference type="RuleBase" id="RU004024"/>
    </source>
</evidence>
<evidence type="ECO:0000256" key="17">
    <source>
        <dbReference type="RuleBase" id="RU000456"/>
    </source>
</evidence>
<dbReference type="Gene3D" id="1.10.287.90">
    <property type="match status" value="1"/>
</dbReference>
<dbReference type="PROSITE" id="PS50857">
    <property type="entry name" value="COX2_CUA"/>
    <property type="match status" value="1"/>
</dbReference>
<comment type="subcellular location">
    <subcellularLocation>
        <location evidence="17">Cell membrane</location>
        <topology evidence="17">Multi-pass membrane protein</topology>
    </subcellularLocation>
    <subcellularLocation>
        <location evidence="1">Membrane</location>
        <topology evidence="1">Multi-pass membrane protein</topology>
    </subcellularLocation>
</comment>
<feature type="domain" description="Cytochrome c" evidence="22">
    <location>
        <begin position="249"/>
        <end position="339"/>
    </location>
</feature>
<dbReference type="CDD" id="cd04213">
    <property type="entry name" value="CuRO_CcO_Caa3_II"/>
    <property type="match status" value="1"/>
</dbReference>
<name>A0ABR5MI69_9BACI</name>
<keyword evidence="8" id="KW-1278">Translocase</keyword>
<dbReference type="SUPFAM" id="SSF81464">
    <property type="entry name" value="Cytochrome c oxidase subunit II-like, transmembrane region"/>
    <property type="match status" value="1"/>
</dbReference>
<dbReference type="Pfam" id="PF00034">
    <property type="entry name" value="Cytochrom_C"/>
    <property type="match status" value="1"/>
</dbReference>
<comment type="cofactor">
    <cofactor evidence="18">
        <name>Cu cation</name>
        <dbReference type="ChEBI" id="CHEBI:23378"/>
    </cofactor>
    <text evidence="18">Binds a copper A center.</text>
</comment>
<dbReference type="Pfam" id="PF02790">
    <property type="entry name" value="COX2_TM"/>
    <property type="match status" value="1"/>
</dbReference>
<evidence type="ECO:0000256" key="10">
    <source>
        <dbReference type="ARBA" id="ARBA00022989"/>
    </source>
</evidence>
<evidence type="ECO:0000256" key="6">
    <source>
        <dbReference type="ARBA" id="ARBA00022692"/>
    </source>
</evidence>
<evidence type="ECO:0000256" key="3">
    <source>
        <dbReference type="ARBA" id="ARBA00022448"/>
    </source>
</evidence>
<dbReference type="PROSITE" id="PS50999">
    <property type="entry name" value="COX2_TM"/>
    <property type="match status" value="1"/>
</dbReference>
<evidence type="ECO:0000256" key="4">
    <source>
        <dbReference type="ARBA" id="ARBA00022617"/>
    </source>
</evidence>
<dbReference type="InterPro" id="IPR009056">
    <property type="entry name" value="Cyt_c-like_dom"/>
</dbReference>
<reference evidence="23 24" key="1">
    <citation type="submission" date="2015-07" db="EMBL/GenBank/DDBJ databases">
        <title>High-quality draft genome sequence of Oceanobacillus caeni HM6, a bacillus isolated from a human feces.</title>
        <authorList>
            <person name="Kumar J."/>
            <person name="Verma M.K."/>
            <person name="Pandey R."/>
            <person name="Bhambi M."/>
            <person name="Chauhan N."/>
        </authorList>
    </citation>
    <scope>NUCLEOTIDE SEQUENCE [LARGE SCALE GENOMIC DNA]</scope>
    <source>
        <strain evidence="23 24">HM6</strain>
    </source>
</reference>
<dbReference type="EMBL" id="LGTK01000037">
    <property type="protein sequence ID" value="KPH73961.1"/>
    <property type="molecule type" value="Genomic_DNA"/>
</dbReference>
<dbReference type="PANTHER" id="PTHR22888">
    <property type="entry name" value="CYTOCHROME C OXIDASE, SUBUNIT II"/>
    <property type="match status" value="1"/>
</dbReference>
<keyword evidence="3 17" id="KW-0813">Transport</keyword>
<evidence type="ECO:0000256" key="7">
    <source>
        <dbReference type="ARBA" id="ARBA00022723"/>
    </source>
</evidence>
<dbReference type="InterPro" id="IPR011759">
    <property type="entry name" value="Cyt_c_oxidase_su2_TM_dom"/>
</dbReference>
<evidence type="ECO:0000256" key="19">
    <source>
        <dbReference type="SAM" id="Phobius"/>
    </source>
</evidence>
<accession>A0ABR5MI69</accession>
<gene>
    <name evidence="23" type="ORF">AFL42_11125</name>
</gene>
<dbReference type="InterPro" id="IPR008972">
    <property type="entry name" value="Cupredoxin"/>
</dbReference>
<evidence type="ECO:0000256" key="15">
    <source>
        <dbReference type="ARBA" id="ARBA00047816"/>
    </source>
</evidence>
<dbReference type="Gene3D" id="2.60.40.420">
    <property type="entry name" value="Cupredoxins - blue copper proteins"/>
    <property type="match status" value="1"/>
</dbReference>
<evidence type="ECO:0000256" key="8">
    <source>
        <dbReference type="ARBA" id="ARBA00022967"/>
    </source>
</evidence>
<keyword evidence="7 16" id="KW-0479">Metal-binding</keyword>
<dbReference type="PANTHER" id="PTHR22888:SF10">
    <property type="entry name" value="CYTOCHROME C OXIDASE SUBUNIT 2"/>
    <property type="match status" value="1"/>
</dbReference>
<comment type="caution">
    <text evidence="23">The sequence shown here is derived from an EMBL/GenBank/DDBJ whole genome shotgun (WGS) entry which is preliminary data.</text>
</comment>
<comment type="function">
    <text evidence="14 18">Subunits I and II form the functional core of the enzyme complex. Electrons originating in cytochrome c are transferred via heme a and Cu(A) to the binuclear center formed by heme a3 and Cu(B).</text>
</comment>
<evidence type="ECO:0000256" key="2">
    <source>
        <dbReference type="ARBA" id="ARBA00007866"/>
    </source>
</evidence>
<keyword evidence="9 17" id="KW-0249">Electron transport</keyword>
<dbReference type="InterPro" id="IPR001505">
    <property type="entry name" value="Copper_CuA"/>
</dbReference>
<evidence type="ECO:0000313" key="24">
    <source>
        <dbReference type="Proteomes" id="UP000037854"/>
    </source>
</evidence>
<evidence type="ECO:0000256" key="1">
    <source>
        <dbReference type="ARBA" id="ARBA00004141"/>
    </source>
</evidence>
<dbReference type="PROSITE" id="PS51007">
    <property type="entry name" value="CYTC"/>
    <property type="match status" value="1"/>
</dbReference>
<evidence type="ECO:0000256" key="5">
    <source>
        <dbReference type="ARBA" id="ARBA00022660"/>
    </source>
</evidence>
<evidence type="ECO:0000256" key="11">
    <source>
        <dbReference type="ARBA" id="ARBA00023004"/>
    </source>
</evidence>
<keyword evidence="6 17" id="KW-0812">Transmembrane</keyword>
<keyword evidence="4 16" id="KW-0349">Heme</keyword>
<keyword evidence="11 16" id="KW-0408">Iron</keyword>
<evidence type="ECO:0000259" key="20">
    <source>
        <dbReference type="PROSITE" id="PS50857"/>
    </source>
</evidence>
<comment type="similarity">
    <text evidence="2 17">Belongs to the cytochrome c oxidase subunit 2 family.</text>
</comment>
<dbReference type="NCBIfam" id="TIGR02866">
    <property type="entry name" value="CoxB"/>
    <property type="match status" value="1"/>
</dbReference>
<evidence type="ECO:0000259" key="21">
    <source>
        <dbReference type="PROSITE" id="PS50999"/>
    </source>
</evidence>
<dbReference type="PROSITE" id="PS51257">
    <property type="entry name" value="PROKAR_LIPOPROTEIN"/>
    <property type="match status" value="1"/>
</dbReference>
<proteinExistence type="inferred from homology"/>
<dbReference type="InterPro" id="IPR034236">
    <property type="entry name" value="CuRO_CcO_Caa3_II"/>
</dbReference>
<comment type="catalytic activity">
    <reaction evidence="15 18">
        <text>4 Fe(II)-[cytochrome c] + O2 + 8 H(+)(in) = 4 Fe(III)-[cytochrome c] + 2 H2O + 4 H(+)(out)</text>
        <dbReference type="Rhea" id="RHEA:11436"/>
        <dbReference type="Rhea" id="RHEA-COMP:10350"/>
        <dbReference type="Rhea" id="RHEA-COMP:14399"/>
        <dbReference type="ChEBI" id="CHEBI:15377"/>
        <dbReference type="ChEBI" id="CHEBI:15378"/>
        <dbReference type="ChEBI" id="CHEBI:15379"/>
        <dbReference type="ChEBI" id="CHEBI:29033"/>
        <dbReference type="ChEBI" id="CHEBI:29034"/>
        <dbReference type="EC" id="7.1.1.9"/>
    </reaction>
</comment>
<evidence type="ECO:0000256" key="12">
    <source>
        <dbReference type="ARBA" id="ARBA00023008"/>
    </source>
</evidence>
<evidence type="ECO:0000313" key="23">
    <source>
        <dbReference type="EMBL" id="KPH73961.1"/>
    </source>
</evidence>
<keyword evidence="13 19" id="KW-0472">Membrane</keyword>
<evidence type="ECO:0000256" key="9">
    <source>
        <dbReference type="ARBA" id="ARBA00022982"/>
    </source>
</evidence>
<dbReference type="SUPFAM" id="SSF46626">
    <property type="entry name" value="Cytochrome c"/>
    <property type="match status" value="1"/>
</dbReference>
<dbReference type="EC" id="7.1.1.9" evidence="18"/>